<evidence type="ECO:0008006" key="3">
    <source>
        <dbReference type="Google" id="ProtNLM"/>
    </source>
</evidence>
<dbReference type="Proteomes" id="UP000824120">
    <property type="component" value="Chromosome 1"/>
</dbReference>
<proteinExistence type="predicted"/>
<comment type="caution">
    <text evidence="1">The sequence shown here is derived from an EMBL/GenBank/DDBJ whole genome shotgun (WGS) entry which is preliminary data.</text>
</comment>
<protein>
    <recommendedName>
        <fullName evidence="3">Polyprotein protein</fullName>
    </recommendedName>
</protein>
<reference evidence="1 2" key="1">
    <citation type="submission" date="2020-09" db="EMBL/GenBank/DDBJ databases">
        <title>De no assembly of potato wild relative species, Solanum commersonii.</title>
        <authorList>
            <person name="Cho K."/>
        </authorList>
    </citation>
    <scope>NUCLEOTIDE SEQUENCE [LARGE SCALE GENOMIC DNA]</scope>
    <source>
        <strain evidence="1">LZ3.2</strain>
        <tissue evidence="1">Leaf</tissue>
    </source>
</reference>
<dbReference type="AlphaFoldDB" id="A0A9J6B4G0"/>
<organism evidence="1 2">
    <name type="scientific">Solanum commersonii</name>
    <name type="common">Commerson's wild potato</name>
    <name type="synonym">Commerson's nightshade</name>
    <dbReference type="NCBI Taxonomy" id="4109"/>
    <lineage>
        <taxon>Eukaryota</taxon>
        <taxon>Viridiplantae</taxon>
        <taxon>Streptophyta</taxon>
        <taxon>Embryophyta</taxon>
        <taxon>Tracheophyta</taxon>
        <taxon>Spermatophyta</taxon>
        <taxon>Magnoliopsida</taxon>
        <taxon>eudicotyledons</taxon>
        <taxon>Gunneridae</taxon>
        <taxon>Pentapetalae</taxon>
        <taxon>asterids</taxon>
        <taxon>lamiids</taxon>
        <taxon>Solanales</taxon>
        <taxon>Solanaceae</taxon>
        <taxon>Solanoideae</taxon>
        <taxon>Solaneae</taxon>
        <taxon>Solanum</taxon>
    </lineage>
</organism>
<evidence type="ECO:0000313" key="1">
    <source>
        <dbReference type="EMBL" id="KAG5631585.1"/>
    </source>
</evidence>
<accession>A0A9J6B4G0</accession>
<keyword evidence="2" id="KW-1185">Reference proteome</keyword>
<sequence length="92" mass="9529">MIQTPLADAVTPLSAATDTLVARIKLKSTDTSMVFGTVEIPNVPEKPLATTGVENRVEEVIDPESEASLTDTLLAAPSAAVVPSEVTPPTEA</sequence>
<gene>
    <name evidence="1" type="ORF">H5410_003302</name>
</gene>
<evidence type="ECO:0000313" key="2">
    <source>
        <dbReference type="Proteomes" id="UP000824120"/>
    </source>
</evidence>
<name>A0A9J6B4G0_SOLCO</name>
<dbReference type="EMBL" id="JACXVP010000001">
    <property type="protein sequence ID" value="KAG5631585.1"/>
    <property type="molecule type" value="Genomic_DNA"/>
</dbReference>